<dbReference type="PANTHER" id="PTHR12697:SF5">
    <property type="entry name" value="DEOXYHYPUSINE HYDROXYLASE"/>
    <property type="match status" value="1"/>
</dbReference>
<dbReference type="Proteomes" id="UP000541636">
    <property type="component" value="Unassembled WGS sequence"/>
</dbReference>
<evidence type="ECO:0000313" key="2">
    <source>
        <dbReference type="Proteomes" id="UP000541636"/>
    </source>
</evidence>
<dbReference type="InterPro" id="IPR016024">
    <property type="entry name" value="ARM-type_fold"/>
</dbReference>
<comment type="caution">
    <text evidence="1">The sequence shown here is derived from an EMBL/GenBank/DDBJ whole genome shotgun (WGS) entry which is preliminary data.</text>
</comment>
<evidence type="ECO:0000313" key="1">
    <source>
        <dbReference type="EMBL" id="NKZ38910.1"/>
    </source>
</evidence>
<gene>
    <name evidence="1" type="ORF">HF690_08045</name>
</gene>
<dbReference type="AlphaFoldDB" id="A0A846ZMV9"/>
<dbReference type="PANTHER" id="PTHR12697">
    <property type="entry name" value="PBS LYASE HEAT-LIKE PROTEIN"/>
    <property type="match status" value="1"/>
</dbReference>
<dbReference type="InterPro" id="IPR011989">
    <property type="entry name" value="ARM-like"/>
</dbReference>
<dbReference type="Gene3D" id="1.25.10.10">
    <property type="entry name" value="Leucine-rich Repeat Variant"/>
    <property type="match status" value="1"/>
</dbReference>
<reference evidence="1 2" key="1">
    <citation type="journal article" date="2017" name="Int. J. Syst. Evol. Microbiol.">
        <title>Oleiagrimonas citrea sp. nov., a marine bacterium isolated from tidal flat sediment and emended description of the genus Oleiagrimonas Fang et al. 2015 and Oleiagrimonas soli.</title>
        <authorList>
            <person name="Yang S.H."/>
            <person name="Seo H.S."/>
            <person name="Seong C.N."/>
            <person name="Kwon K.K."/>
        </authorList>
    </citation>
    <scope>NUCLEOTIDE SEQUENCE [LARGE SCALE GENOMIC DNA]</scope>
    <source>
        <strain evidence="1 2">MEBiC09124</strain>
    </source>
</reference>
<accession>A0A846ZMV9</accession>
<evidence type="ECO:0008006" key="3">
    <source>
        <dbReference type="Google" id="ProtNLM"/>
    </source>
</evidence>
<proteinExistence type="predicted"/>
<protein>
    <recommendedName>
        <fullName evidence="3">PBS lyase</fullName>
    </recommendedName>
</protein>
<sequence>MSAQKAEGTKLDTMRAERLASDTRTTAELLTTALHAPDSDDCWDAIATLQCRGSHEELELAERLSQSPCEEERILAADVLGQMGWGERTLLVPSVDILLLLLGDTNPEVVRSAAIGLGHRNDSRAIPHLLKLKGHVDERVRYGIVHGLSGHDEAAAIAGLIELSQDKDVDVRDWATFGLGQMTELDTPEIRHALLLRLEDPDAETRGEALIGLASRGERKAMPALRKELEGEFHGSWALQSAAFFGDPELRPLIESLQHRSDDETTQRFGSDFRAAIDACTGRES</sequence>
<organism evidence="1 2">
    <name type="scientific">Oleiagrimonas citrea</name>
    <dbReference type="NCBI Taxonomy" id="1665687"/>
    <lineage>
        <taxon>Bacteria</taxon>
        <taxon>Pseudomonadati</taxon>
        <taxon>Pseudomonadota</taxon>
        <taxon>Gammaproteobacteria</taxon>
        <taxon>Lysobacterales</taxon>
        <taxon>Rhodanobacteraceae</taxon>
        <taxon>Oleiagrimonas</taxon>
    </lineage>
</organism>
<dbReference type="EMBL" id="JAAZQD010000003">
    <property type="protein sequence ID" value="NKZ38910.1"/>
    <property type="molecule type" value="Genomic_DNA"/>
</dbReference>
<keyword evidence="2" id="KW-1185">Reference proteome</keyword>
<dbReference type="Pfam" id="PF13646">
    <property type="entry name" value="HEAT_2"/>
    <property type="match status" value="1"/>
</dbReference>
<name>A0A846ZMV9_9GAMM</name>
<dbReference type="SUPFAM" id="SSF48371">
    <property type="entry name" value="ARM repeat"/>
    <property type="match status" value="1"/>
</dbReference>
<dbReference type="RefSeq" id="WP_168609088.1">
    <property type="nucleotide sequence ID" value="NZ_JAAZQD010000003.1"/>
</dbReference>
<dbReference type="GO" id="GO:0016491">
    <property type="term" value="F:oxidoreductase activity"/>
    <property type="evidence" value="ECO:0007669"/>
    <property type="project" value="TreeGrafter"/>
</dbReference>